<name>A0A9D4ZHK1_ADICA</name>
<protein>
    <recommendedName>
        <fullName evidence="2">WRC domain-containing protein</fullName>
    </recommendedName>
</protein>
<proteinExistence type="predicted"/>
<dbReference type="EMBL" id="JABFUD020000011">
    <property type="protein sequence ID" value="KAI5073345.1"/>
    <property type="molecule type" value="Genomic_DNA"/>
</dbReference>
<dbReference type="InterPro" id="IPR014977">
    <property type="entry name" value="WRC_dom"/>
</dbReference>
<gene>
    <name evidence="3" type="ORF">GOP47_0011358</name>
</gene>
<keyword evidence="1" id="KW-0539">Nucleus</keyword>
<reference evidence="3" key="1">
    <citation type="submission" date="2021-01" db="EMBL/GenBank/DDBJ databases">
        <title>Adiantum capillus-veneris genome.</title>
        <authorList>
            <person name="Fang Y."/>
            <person name="Liao Q."/>
        </authorList>
    </citation>
    <scope>NUCLEOTIDE SEQUENCE</scope>
    <source>
        <strain evidence="3">H3</strain>
        <tissue evidence="3">Leaf</tissue>
    </source>
</reference>
<dbReference type="Pfam" id="PF08879">
    <property type="entry name" value="WRC"/>
    <property type="match status" value="1"/>
</dbReference>
<accession>A0A9D4ZHK1</accession>
<sequence length="1181" mass="129250">MDSIDVYSSVKPPPSTAPFAAIGCPEGLFSSSLCSTDYLRGDYCCFNDSEDLDLLDSISFEDRSALLPIIHIAFPFLHPLLLNSPFCVTSEDMKLPLKACHSVPMDDLDTRTTLNVPLLRSSHASIGTSQLAVAGVLMHKRETLSNSHVDFAQGLVKELNNRMDIPKNMSMDQPVNLPLCRLTLQNCDGHILDEDQIGFKDDTSSVSLSAKVSSVSASAPHFEHLGSTTIMSNRPMASNYGFMCNKKTTGNAGVLITSTNAEAETGMLINTSSKCPDVNEDPYFSGPSTCADQLKGTMLQQDNCSSMIEVANSELMCLRTSRERKTPLCMDDENSLRAGGPFKENSLKASQDYCLTTAEGCCSTTEGLGGCHPGNLWTRVLEASVKENVPRHVSNLEPITAMLIDDKFLHAAAESTIGIPHSCLPSLTCASSDTSGIAGQPYETDDSLNDVSFDGLCVAGRTPSQNEDFLCMSSNQNMSILDFLQPSQVEPFTGESDELTALHLNGSPYLNENDMLLSLKGAAKAGIDGCEPEICQGKTHFEDDANCDRWTAVSRAVDLANMLEENQHVAPTADYSKQNVASSVVHGGKKSLPDSAVCRVVEGHNEADTSLLTAPCFKRKKRTASKKLVFKRQKLMGKDMLAYAKQAQTASPLNAALLHIVLQGGSQGVTIREALDLLGKQGHAKLLDSKQSPEFQVKEILTSCAYIKEVGSCHFVWGSYEAYDKQKTQDSSDSCQRGTNLEALRSFCLDNAKENPLGHSEELISLDENCGCSKEEEKDKQFPLKACQSSQTPGLQTTGSYRPFNVKQPRTAYNFTRSLSSVLPAHISALPKADVGRKFCILDDTTLLNASIDESNLGQCPVNVGSSCCAKQSLLGSAYSCEDNTGWCKKEIRKACRRTKFLTMPKHKQERSVFDLGRYKEHASDRVSTKVDRGQESVAGQTVQSSTNACSKQVNAEDLDCLTARNGCKGQQKGVIGEKKLEVHGEPSPLGTSLNAASLEPRGRVKFSEPGSKKVWQSVSLRSHFSGTKTSNKTKKLSHMQNIVMPSIVEHGLKESLDLERKGMPTLVKSDDVMGSRQQKCDMQTSPRKRFDVSLVKGFSVKRKRSSSKRRGLENLTKSYLEIFQVVPVDVEVEATRRCNKTDGRYWRCAQHAVPGLKYCKHHLSKTCTRKKLKKSRRCLV</sequence>
<evidence type="ECO:0000313" key="3">
    <source>
        <dbReference type="EMBL" id="KAI5073345.1"/>
    </source>
</evidence>
<comment type="caution">
    <text evidence="3">The sequence shown here is derived from an EMBL/GenBank/DDBJ whole genome shotgun (WGS) entry which is preliminary data.</text>
</comment>
<evidence type="ECO:0000259" key="2">
    <source>
        <dbReference type="PROSITE" id="PS51667"/>
    </source>
</evidence>
<keyword evidence="4" id="KW-1185">Reference proteome</keyword>
<evidence type="ECO:0000256" key="1">
    <source>
        <dbReference type="ARBA" id="ARBA00023242"/>
    </source>
</evidence>
<dbReference type="Proteomes" id="UP000886520">
    <property type="component" value="Chromosome 11"/>
</dbReference>
<dbReference type="PROSITE" id="PS51667">
    <property type="entry name" value="WRC"/>
    <property type="match status" value="1"/>
</dbReference>
<feature type="domain" description="WRC" evidence="2">
    <location>
        <begin position="1133"/>
        <end position="1178"/>
    </location>
</feature>
<evidence type="ECO:0000313" key="4">
    <source>
        <dbReference type="Proteomes" id="UP000886520"/>
    </source>
</evidence>
<organism evidence="3 4">
    <name type="scientific">Adiantum capillus-veneris</name>
    <name type="common">Maidenhair fern</name>
    <dbReference type="NCBI Taxonomy" id="13818"/>
    <lineage>
        <taxon>Eukaryota</taxon>
        <taxon>Viridiplantae</taxon>
        <taxon>Streptophyta</taxon>
        <taxon>Embryophyta</taxon>
        <taxon>Tracheophyta</taxon>
        <taxon>Polypodiopsida</taxon>
        <taxon>Polypodiidae</taxon>
        <taxon>Polypodiales</taxon>
        <taxon>Pteridineae</taxon>
        <taxon>Pteridaceae</taxon>
        <taxon>Vittarioideae</taxon>
        <taxon>Adiantum</taxon>
    </lineage>
</organism>
<dbReference type="AlphaFoldDB" id="A0A9D4ZHK1"/>